<evidence type="ECO:0000256" key="6">
    <source>
        <dbReference type="HAMAP-Rule" id="MF_01974"/>
    </source>
</evidence>
<dbReference type="GO" id="GO:0006508">
    <property type="term" value="P:proteolysis"/>
    <property type="evidence" value="ECO:0007669"/>
    <property type="project" value="UniProtKB-KW"/>
</dbReference>
<feature type="binding site" evidence="6">
    <location>
        <position position="105"/>
    </location>
    <ligand>
        <name>a divalent metal cation</name>
        <dbReference type="ChEBI" id="CHEBI:60240"/>
        <label>1</label>
    </ligand>
</feature>
<reference evidence="9 10" key="1">
    <citation type="submission" date="2011-08" db="EMBL/GenBank/DDBJ databases">
        <title>The Genome Sequence of Clostridium orbiscindens 1_3_50AFAA.</title>
        <authorList>
            <consortium name="The Broad Institute Genome Sequencing Platform"/>
            <person name="Earl A."/>
            <person name="Ward D."/>
            <person name="Feldgarden M."/>
            <person name="Gevers D."/>
            <person name="Daigneault M."/>
            <person name="Strauss J."/>
            <person name="Allen-Vercoe E."/>
            <person name="Young S.K."/>
            <person name="Zeng Q."/>
            <person name="Gargeya S."/>
            <person name="Fitzgerald M."/>
            <person name="Haas B."/>
            <person name="Abouelleil A."/>
            <person name="Alvarado L."/>
            <person name="Arachchi H.M."/>
            <person name="Berlin A."/>
            <person name="Brown A."/>
            <person name="Chapman S.B."/>
            <person name="Chen Z."/>
            <person name="Dunbar C."/>
            <person name="Freedman E."/>
            <person name="Gearin G."/>
            <person name="Gellesch M."/>
            <person name="Goldberg J."/>
            <person name="Griggs A."/>
            <person name="Gujja S."/>
            <person name="Heiman D."/>
            <person name="Howarth C."/>
            <person name="Larson L."/>
            <person name="Lui A."/>
            <person name="MacDonald P.J.P."/>
            <person name="Montmayeur A."/>
            <person name="Murphy C."/>
            <person name="Neiman D."/>
            <person name="Pearson M."/>
            <person name="Priest M."/>
            <person name="Roberts A."/>
            <person name="Saif S."/>
            <person name="Shea T."/>
            <person name="Shenoy N."/>
            <person name="Sisk P."/>
            <person name="Stolte C."/>
            <person name="Sykes S."/>
            <person name="Wortman J."/>
            <person name="Nusbaum C."/>
            <person name="Birren B."/>
        </authorList>
    </citation>
    <scope>NUCLEOTIDE SEQUENCE [LARGE SCALE GENOMIC DNA]</scope>
    <source>
        <strain evidence="9 10">1_3_50AFAA</strain>
    </source>
</reference>
<dbReference type="PRINTS" id="PR00599">
    <property type="entry name" value="MAPEPTIDASE"/>
</dbReference>
<dbReference type="InterPro" id="IPR002467">
    <property type="entry name" value="Pept_M24A_MAP1"/>
</dbReference>
<dbReference type="GO" id="GO:0070006">
    <property type="term" value="F:metalloaminopeptidase activity"/>
    <property type="evidence" value="ECO:0007669"/>
    <property type="project" value="UniProtKB-UniRule"/>
</dbReference>
<evidence type="ECO:0000259" key="8">
    <source>
        <dbReference type="Pfam" id="PF00557"/>
    </source>
</evidence>
<feature type="binding site" evidence="6">
    <location>
        <position position="105"/>
    </location>
    <ligand>
        <name>a divalent metal cation</name>
        <dbReference type="ChEBI" id="CHEBI:60240"/>
        <label>2</label>
        <note>catalytic</note>
    </ligand>
</feature>
<evidence type="ECO:0000256" key="4">
    <source>
        <dbReference type="ARBA" id="ARBA00022723"/>
    </source>
</evidence>
<dbReference type="PROSITE" id="PS00680">
    <property type="entry name" value="MAP_1"/>
    <property type="match status" value="1"/>
</dbReference>
<sequence length="250" mass="26858">MISLKSPREIECMRRAGRLTAQARALAGSMVRPGVTTHEIDTAVRKFIESHGAKPSFLGYSGFPGSACISINEEVIHGIPGPRKLKEGDIVSVDVGAFLDGFHGDCAATFACGQVSDEAMHLIHVTEQSFWEGIRNARPGCRVYDISHAVQQYVEASGCSVVRDFVGHGVGAKLHEPPEVPNFGPAGHGPRLQPGMTIAVEPMVCAGDWRVKVLKDGWTTVSADGSLTAHYENTILITDGEPEVLTRVED</sequence>
<dbReference type="GO" id="GO:0046872">
    <property type="term" value="F:metal ion binding"/>
    <property type="evidence" value="ECO:0007669"/>
    <property type="project" value="UniProtKB-UniRule"/>
</dbReference>
<dbReference type="PANTHER" id="PTHR43330:SF27">
    <property type="entry name" value="METHIONINE AMINOPEPTIDASE"/>
    <property type="match status" value="1"/>
</dbReference>
<dbReference type="EC" id="3.4.11.18" evidence="6 7"/>
<feature type="binding site" evidence="6">
    <location>
        <position position="77"/>
    </location>
    <ligand>
        <name>substrate</name>
    </ligand>
</feature>
<dbReference type="NCBIfam" id="TIGR00500">
    <property type="entry name" value="met_pdase_I"/>
    <property type="match status" value="1"/>
</dbReference>
<keyword evidence="5 6" id="KW-0378">Hydrolase</keyword>
<feature type="binding site" evidence="6">
    <location>
        <position position="175"/>
    </location>
    <ligand>
        <name>substrate</name>
    </ligand>
</feature>
<comment type="catalytic activity">
    <reaction evidence="6 7">
        <text>Release of N-terminal amino acids, preferentially methionine, from peptides and arylamides.</text>
        <dbReference type="EC" id="3.4.11.18"/>
    </reaction>
</comment>
<accession>A0A096B8Q7</accession>
<dbReference type="Pfam" id="PF00557">
    <property type="entry name" value="Peptidase_M24"/>
    <property type="match status" value="1"/>
</dbReference>
<keyword evidence="10" id="KW-1185">Reference proteome</keyword>
<comment type="function">
    <text evidence="1 6">Removes the N-terminal methionine from nascent proteins. The N-terminal methionine is often cleaved when the second residue in the primary sequence is small and uncharged (Met-Ala-, Cys, Gly, Pro, Ser, Thr, or Val). Requires deformylation of the N(alpha)-formylated initiator methionine before it can be hydrolyzed.</text>
</comment>
<dbReference type="InterPro" id="IPR036005">
    <property type="entry name" value="Creatinase/aminopeptidase-like"/>
</dbReference>
<evidence type="ECO:0000256" key="7">
    <source>
        <dbReference type="RuleBase" id="RU003653"/>
    </source>
</evidence>
<dbReference type="RefSeq" id="WP_044941627.1">
    <property type="nucleotide sequence ID" value="NZ_KN174163.1"/>
</dbReference>
<feature type="binding site" evidence="6">
    <location>
        <position position="201"/>
    </location>
    <ligand>
        <name>a divalent metal cation</name>
        <dbReference type="ChEBI" id="CHEBI:60240"/>
        <label>2</label>
        <note>catalytic</note>
    </ligand>
</feature>
<dbReference type="PANTHER" id="PTHR43330">
    <property type="entry name" value="METHIONINE AMINOPEPTIDASE"/>
    <property type="match status" value="1"/>
</dbReference>
<dbReference type="PATRIC" id="fig|742738.3.peg.2047"/>
<name>A0A096B8Q7_FLAPL</name>
<feature type="binding site" evidence="6">
    <location>
        <position position="168"/>
    </location>
    <ligand>
        <name>a divalent metal cation</name>
        <dbReference type="ChEBI" id="CHEBI:60240"/>
        <label>2</label>
        <note>catalytic</note>
    </ligand>
</feature>
<dbReference type="HOGENOM" id="CLU_015857_0_1_9"/>
<dbReference type="InterPro" id="IPR000994">
    <property type="entry name" value="Pept_M24"/>
</dbReference>
<evidence type="ECO:0000313" key="10">
    <source>
        <dbReference type="Proteomes" id="UP000029585"/>
    </source>
</evidence>
<dbReference type="GO" id="GO:0005829">
    <property type="term" value="C:cytosol"/>
    <property type="evidence" value="ECO:0007669"/>
    <property type="project" value="TreeGrafter"/>
</dbReference>
<dbReference type="SUPFAM" id="SSF55920">
    <property type="entry name" value="Creatinase/aminopeptidase"/>
    <property type="match status" value="1"/>
</dbReference>
<dbReference type="Gene3D" id="3.90.230.10">
    <property type="entry name" value="Creatinase/methionine aminopeptidase superfamily"/>
    <property type="match status" value="1"/>
</dbReference>
<feature type="domain" description="Peptidase M24" evidence="8">
    <location>
        <begin position="11"/>
        <end position="239"/>
    </location>
</feature>
<evidence type="ECO:0000313" key="9">
    <source>
        <dbReference type="EMBL" id="KGF55401.1"/>
    </source>
</evidence>
<dbReference type="AlphaFoldDB" id="A0A096B8Q7"/>
<dbReference type="Proteomes" id="UP000029585">
    <property type="component" value="Unassembled WGS sequence"/>
</dbReference>
<feature type="binding site" evidence="6">
    <location>
        <position position="94"/>
    </location>
    <ligand>
        <name>a divalent metal cation</name>
        <dbReference type="ChEBI" id="CHEBI:60240"/>
        <label>1</label>
    </ligand>
</feature>
<dbReference type="CDD" id="cd01086">
    <property type="entry name" value="MetAP1"/>
    <property type="match status" value="1"/>
</dbReference>
<dbReference type="eggNOG" id="COG0024">
    <property type="taxonomic scope" value="Bacteria"/>
</dbReference>
<evidence type="ECO:0000256" key="3">
    <source>
        <dbReference type="ARBA" id="ARBA00022670"/>
    </source>
</evidence>
<comment type="similarity">
    <text evidence="6">Belongs to the peptidase M24A family. Methionine aminopeptidase type 1 subfamily.</text>
</comment>
<evidence type="ECO:0000256" key="2">
    <source>
        <dbReference type="ARBA" id="ARBA00022438"/>
    </source>
</evidence>
<comment type="cofactor">
    <cofactor evidence="6">
        <name>Co(2+)</name>
        <dbReference type="ChEBI" id="CHEBI:48828"/>
    </cofactor>
    <cofactor evidence="6">
        <name>Zn(2+)</name>
        <dbReference type="ChEBI" id="CHEBI:29105"/>
    </cofactor>
    <cofactor evidence="6">
        <name>Mn(2+)</name>
        <dbReference type="ChEBI" id="CHEBI:29035"/>
    </cofactor>
    <cofactor evidence="6">
        <name>Fe(2+)</name>
        <dbReference type="ChEBI" id="CHEBI:29033"/>
    </cofactor>
    <text evidence="6">Binds 2 divalent metal cations per subunit. Has a high-affinity and a low affinity metal-binding site. The true nature of the physiological cofactor is under debate. The enzyme is active with cobalt, zinc, manganese or divalent iron ions. Most likely, methionine aminopeptidases function as mononuclear Fe(2+)-metalloproteases under physiological conditions, and the catalytically relevant metal-binding site has been assigned to the histidine-containing high-affinity site.</text>
</comment>
<feature type="binding site" evidence="6">
    <location>
        <position position="232"/>
    </location>
    <ligand>
        <name>a divalent metal cation</name>
        <dbReference type="ChEBI" id="CHEBI:60240"/>
        <label>1</label>
    </ligand>
</feature>
<keyword evidence="2 6" id="KW-0031">Aminopeptidase</keyword>
<keyword evidence="4 6" id="KW-0479">Metal-binding</keyword>
<feature type="binding site" evidence="6">
    <location>
        <position position="232"/>
    </location>
    <ligand>
        <name>a divalent metal cation</name>
        <dbReference type="ChEBI" id="CHEBI:60240"/>
        <label>2</label>
        <note>catalytic</note>
    </ligand>
</feature>
<gene>
    <name evidence="6" type="primary">map</name>
    <name evidence="9" type="ORF">HMPREF9460_01994</name>
</gene>
<dbReference type="GO" id="GO:0004239">
    <property type="term" value="F:initiator methionyl aminopeptidase activity"/>
    <property type="evidence" value="ECO:0007669"/>
    <property type="project" value="UniProtKB-UniRule"/>
</dbReference>
<comment type="caution">
    <text evidence="9">The sequence shown here is derived from an EMBL/GenBank/DDBJ whole genome shotgun (WGS) entry which is preliminary data.</text>
</comment>
<dbReference type="InterPro" id="IPR001714">
    <property type="entry name" value="Pept_M24_MAP"/>
</dbReference>
<dbReference type="HAMAP" id="MF_01974">
    <property type="entry name" value="MetAP_1"/>
    <property type="match status" value="1"/>
</dbReference>
<proteinExistence type="inferred from homology"/>
<evidence type="ECO:0000256" key="5">
    <source>
        <dbReference type="ARBA" id="ARBA00022801"/>
    </source>
</evidence>
<keyword evidence="3 6" id="KW-0645">Protease</keyword>
<protein>
    <recommendedName>
        <fullName evidence="6 7">Methionine aminopeptidase</fullName>
        <shortName evidence="6">MAP</shortName>
        <shortName evidence="6">MetAP</shortName>
        <ecNumber evidence="6 7">3.4.11.18</ecNumber>
    </recommendedName>
    <alternativeName>
        <fullName evidence="6">Peptidase M</fullName>
    </alternativeName>
</protein>
<organism evidence="9 10">
    <name type="scientific">Flavonifractor plautii 1_3_50AFAA</name>
    <dbReference type="NCBI Taxonomy" id="742738"/>
    <lineage>
        <taxon>Bacteria</taxon>
        <taxon>Bacillati</taxon>
        <taxon>Bacillota</taxon>
        <taxon>Clostridia</taxon>
        <taxon>Eubacteriales</taxon>
        <taxon>Oscillospiraceae</taxon>
        <taxon>Flavonifractor</taxon>
    </lineage>
</organism>
<evidence type="ECO:0000256" key="1">
    <source>
        <dbReference type="ARBA" id="ARBA00002521"/>
    </source>
</evidence>
<comment type="subunit">
    <text evidence="6">Monomer.</text>
</comment>
<dbReference type="EMBL" id="ADLO01000058">
    <property type="protein sequence ID" value="KGF55401.1"/>
    <property type="molecule type" value="Genomic_DNA"/>
</dbReference>